<gene>
    <name evidence="2" type="ORF">H1S06_10635</name>
</gene>
<dbReference type="GO" id="GO:0030234">
    <property type="term" value="F:enzyme regulator activity"/>
    <property type="evidence" value="ECO:0007669"/>
    <property type="project" value="TreeGrafter"/>
</dbReference>
<keyword evidence="1" id="KW-0472">Membrane</keyword>
<keyword evidence="3" id="KW-1185">Reference proteome</keyword>
<comment type="caution">
    <text evidence="2">The sequence shown here is derived from an EMBL/GenBank/DDBJ whole genome shotgun (WGS) entry which is preliminary data.</text>
</comment>
<dbReference type="InterPro" id="IPR007443">
    <property type="entry name" value="LpoA"/>
</dbReference>
<dbReference type="GO" id="GO:0009252">
    <property type="term" value="P:peptidoglycan biosynthetic process"/>
    <property type="evidence" value="ECO:0007669"/>
    <property type="project" value="TreeGrafter"/>
</dbReference>
<name>A0A7W1WZ07_9GAMM</name>
<organism evidence="2 3">
    <name type="scientific">Marinobacterium marinum</name>
    <dbReference type="NCBI Taxonomy" id="2756129"/>
    <lineage>
        <taxon>Bacteria</taxon>
        <taxon>Pseudomonadati</taxon>
        <taxon>Pseudomonadota</taxon>
        <taxon>Gammaproteobacteria</taxon>
        <taxon>Oceanospirillales</taxon>
        <taxon>Oceanospirillaceae</taxon>
        <taxon>Marinobacterium</taxon>
    </lineage>
</organism>
<dbReference type="Gene3D" id="3.40.50.2300">
    <property type="match status" value="2"/>
</dbReference>
<evidence type="ECO:0000313" key="2">
    <source>
        <dbReference type="EMBL" id="MBA4502817.1"/>
    </source>
</evidence>
<dbReference type="SUPFAM" id="SSF53822">
    <property type="entry name" value="Periplasmic binding protein-like I"/>
    <property type="match status" value="1"/>
</dbReference>
<dbReference type="EMBL" id="JACEMT010000050">
    <property type="protein sequence ID" value="MBA4502817.1"/>
    <property type="molecule type" value="Genomic_DNA"/>
</dbReference>
<dbReference type="AlphaFoldDB" id="A0A7W1WZ07"/>
<dbReference type="Pfam" id="PF04348">
    <property type="entry name" value="LppC"/>
    <property type="match status" value="1"/>
</dbReference>
<dbReference type="CDD" id="cd06339">
    <property type="entry name" value="PBP1_YraM_LppC_lipoprotein-like"/>
    <property type="match status" value="1"/>
</dbReference>
<evidence type="ECO:0000313" key="3">
    <source>
        <dbReference type="Proteomes" id="UP000538931"/>
    </source>
</evidence>
<dbReference type="PANTHER" id="PTHR38038:SF1">
    <property type="entry name" value="PENICILLIN-BINDING PROTEIN ACTIVATOR LPOA"/>
    <property type="match status" value="1"/>
</dbReference>
<reference evidence="2 3" key="1">
    <citation type="submission" date="2020-07" db="EMBL/GenBank/DDBJ databases">
        <title>Bacterium isolated from marien macroalgae.</title>
        <authorList>
            <person name="Zhu K."/>
            <person name="Lu D."/>
            <person name="Du Z."/>
        </authorList>
    </citation>
    <scope>NUCLEOTIDE SEQUENCE [LARGE SCALE GENOMIC DNA]</scope>
    <source>
        <strain evidence="2 3">3-1745</strain>
    </source>
</reference>
<accession>A0A7W1WZ07</accession>
<dbReference type="Proteomes" id="UP000538931">
    <property type="component" value="Unassembled WGS sequence"/>
</dbReference>
<dbReference type="PANTHER" id="PTHR38038">
    <property type="entry name" value="PENICILLIN-BINDING PROTEIN ACTIVATOR LPOA"/>
    <property type="match status" value="1"/>
</dbReference>
<sequence length="460" mass="51548">MKRVLQKLLWGLLLLLPGWVVATEADVALLRQQLGSLGERPSVQALERTWQSLQQLPTAKLVALSRHESNNYYEQGWFELARDVRVASGQPQPQLEAWRQRWFHHPAMHWLPHLQTSAATASVPVEARRLGVLLPLTGEFAEQGQEVLAGVRAALEQDRQRGFATPRLQVYDSATVESLPAFLNTLVGQEAPDILVGPLRADLSRQLMLAYRLPILALNRVGQGAFNGYQLDLASDQELRQLLDRVWQDGHRRVLLLAPEQERWVEPLLQELERLGRERGLVIQARMRYSAAPARLREQLGRVLSAAASRQRAEEPGQHEPLLRQDIDAVLLIARPEEARQVKPILDYQGASGWPVYAGSYLFSGRIDPVSDRDLDGVVFCDMPWRLRQSSGQMPSSRFFALGLDAGSVYRALPTMSAGTPGYFEGETGQLRLTGGPRLQRTLWCARFAGGKPRVVRAAP</sequence>
<dbReference type="Gene3D" id="1.25.40.650">
    <property type="match status" value="1"/>
</dbReference>
<evidence type="ECO:0000256" key="1">
    <source>
        <dbReference type="ARBA" id="ARBA00023136"/>
    </source>
</evidence>
<proteinExistence type="predicted"/>
<dbReference type="RefSeq" id="WP_181739967.1">
    <property type="nucleotide sequence ID" value="NZ_JACEMT010000050.1"/>
</dbReference>
<dbReference type="InterPro" id="IPR028082">
    <property type="entry name" value="Peripla_BP_I"/>
</dbReference>
<protein>
    <submittedName>
        <fullName evidence="2">Penicillin-binding protein activator</fullName>
    </submittedName>
</protein>
<dbReference type="GO" id="GO:0031241">
    <property type="term" value="C:periplasmic side of cell outer membrane"/>
    <property type="evidence" value="ECO:0007669"/>
    <property type="project" value="TreeGrafter"/>
</dbReference>